<organism evidence="5 6">
    <name type="scientific">Micromonospora andamanensis</name>
    <dbReference type="NCBI Taxonomy" id="1287068"/>
    <lineage>
        <taxon>Bacteria</taxon>
        <taxon>Bacillati</taxon>
        <taxon>Actinomycetota</taxon>
        <taxon>Actinomycetes</taxon>
        <taxon>Micromonosporales</taxon>
        <taxon>Micromonosporaceae</taxon>
        <taxon>Micromonospora</taxon>
    </lineage>
</organism>
<dbReference type="PANTHER" id="PTHR48078">
    <property type="entry name" value="THREONINE DEHYDRATASE, MITOCHONDRIAL-RELATED"/>
    <property type="match status" value="1"/>
</dbReference>
<accession>A0ABQ4I0E9</accession>
<dbReference type="PANTHER" id="PTHR48078:SF6">
    <property type="entry name" value="L-THREONINE DEHYDRATASE CATABOLIC TDCB"/>
    <property type="match status" value="1"/>
</dbReference>
<keyword evidence="6" id="KW-1185">Reference proteome</keyword>
<dbReference type="Gene3D" id="3.40.50.1100">
    <property type="match status" value="2"/>
</dbReference>
<evidence type="ECO:0000256" key="3">
    <source>
        <dbReference type="ARBA" id="ARBA00023239"/>
    </source>
</evidence>
<gene>
    <name evidence="5" type="ORF">Van01_45550</name>
</gene>
<protein>
    <recommendedName>
        <fullName evidence="4">Tryptophan synthase beta chain-like PALP domain-containing protein</fullName>
    </recommendedName>
</protein>
<evidence type="ECO:0000259" key="4">
    <source>
        <dbReference type="Pfam" id="PF00291"/>
    </source>
</evidence>
<keyword evidence="3" id="KW-0456">Lyase</keyword>
<evidence type="ECO:0000256" key="1">
    <source>
        <dbReference type="ARBA" id="ARBA00001933"/>
    </source>
</evidence>
<dbReference type="InterPro" id="IPR050147">
    <property type="entry name" value="Ser/Thr_Dehydratase"/>
</dbReference>
<feature type="domain" description="Tryptophan synthase beta chain-like PALP" evidence="4">
    <location>
        <begin position="27"/>
        <end position="305"/>
    </location>
</feature>
<dbReference type="EMBL" id="BOOZ01000029">
    <property type="protein sequence ID" value="GIJ11341.1"/>
    <property type="molecule type" value="Genomic_DNA"/>
</dbReference>
<comment type="caution">
    <text evidence="5">The sequence shown here is derived from an EMBL/GenBank/DDBJ whole genome shotgun (WGS) entry which is preliminary data.</text>
</comment>
<comment type="cofactor">
    <cofactor evidence="1">
        <name>pyridoxal 5'-phosphate</name>
        <dbReference type="ChEBI" id="CHEBI:597326"/>
    </cofactor>
</comment>
<dbReference type="Proteomes" id="UP000647017">
    <property type="component" value="Unassembled WGS sequence"/>
</dbReference>
<proteinExistence type="predicted"/>
<dbReference type="RefSeq" id="WP_239099235.1">
    <property type="nucleotide sequence ID" value="NZ_BOOZ01000029.1"/>
</dbReference>
<evidence type="ECO:0000313" key="6">
    <source>
        <dbReference type="Proteomes" id="UP000647017"/>
    </source>
</evidence>
<name>A0ABQ4I0E9_9ACTN</name>
<sequence length="374" mass="37841">MSHTDPSGAVPASIDVPEAARWLAGRVLRTPVLRAPAIDRLAGARVLLKAENLQAGGSYKMRGGLFAVGRLAAAGHTGVVAQSTGNHAVAVALAARRFELAATVVLPVDAAPTKVARARAAGARVVLAGTTVEERLAVARRVSDETGHPIVDAYDHPDVIAGQGSASLELIEEAERAGTPLDALVLPVGGGGGVAGACLAATGRPIEVYGVEPHGCDSLARSLAAGRPVPVTPAPTIADGLRPSCVGELPFAVLRTRLRGVVRVDDDEIAEAFRLLLLELKVLAEPSGAAGLAGALRLAADGGLRSPAAADGALRSPAIDWGLRSPVGEQLLATAAGGPRKRTVGVVLTGGNVEAELVARLAASARLEEEVVAA</sequence>
<keyword evidence="2" id="KW-0663">Pyridoxal phosphate</keyword>
<reference evidence="5 6" key="1">
    <citation type="submission" date="2021-01" db="EMBL/GenBank/DDBJ databases">
        <title>Whole genome shotgun sequence of Verrucosispora andamanensis NBRC 109075.</title>
        <authorList>
            <person name="Komaki H."/>
            <person name="Tamura T."/>
        </authorList>
    </citation>
    <scope>NUCLEOTIDE SEQUENCE [LARGE SCALE GENOMIC DNA]</scope>
    <source>
        <strain evidence="5 6">NBRC 109075</strain>
    </source>
</reference>
<dbReference type="SUPFAM" id="SSF53686">
    <property type="entry name" value="Tryptophan synthase beta subunit-like PLP-dependent enzymes"/>
    <property type="match status" value="1"/>
</dbReference>
<evidence type="ECO:0000313" key="5">
    <source>
        <dbReference type="EMBL" id="GIJ11341.1"/>
    </source>
</evidence>
<dbReference type="InterPro" id="IPR036052">
    <property type="entry name" value="TrpB-like_PALP_sf"/>
</dbReference>
<dbReference type="Pfam" id="PF00291">
    <property type="entry name" value="PALP"/>
    <property type="match status" value="1"/>
</dbReference>
<evidence type="ECO:0000256" key="2">
    <source>
        <dbReference type="ARBA" id="ARBA00022898"/>
    </source>
</evidence>
<dbReference type="InterPro" id="IPR001926">
    <property type="entry name" value="TrpB-like_PALP"/>
</dbReference>